<gene>
    <name evidence="1" type="ORF">FLP15_07025</name>
</gene>
<dbReference type="EMBL" id="CP041356">
    <property type="protein sequence ID" value="QDK70954.1"/>
    <property type="molecule type" value="Genomic_DNA"/>
</dbReference>
<dbReference type="Proteomes" id="UP000315128">
    <property type="component" value="Chromosome"/>
</dbReference>
<accession>A0A514Z8P1</accession>
<protein>
    <submittedName>
        <fullName evidence="1">Uncharacterized protein</fullName>
    </submittedName>
</protein>
<proteinExistence type="predicted"/>
<evidence type="ECO:0000313" key="1">
    <source>
        <dbReference type="EMBL" id="QDK70954.1"/>
    </source>
</evidence>
<dbReference type="KEGG" id="lack:FLP15_07025"/>
<sequence>MDIKDKFLSQANGFEMIFNDVFSSKNQVGDEDSEIALLLFNQVDSAEKSDVTANIDNMEKVYNVIQLQTEMMTEYIRATVGSIMSWIASEDAAEDEIIPMFMFVHEKMIKLHDQLDFFYSSFEEEDLKKGFSITRRSVAAMKFTKNTEKDQVIAFVRSLKSRVLGYLTTVNNMHDWLHGMLDTLDSELNKNGEIESVHHH</sequence>
<name>A0A514Z8P1_9LACT</name>
<reference evidence="1 2" key="1">
    <citation type="submission" date="2019-07" db="EMBL/GenBank/DDBJ databases">
        <title>Genome sequencing of KACC 19320.</title>
        <authorList>
            <person name="Heo J."/>
            <person name="Kim S.-J."/>
            <person name="Kim J.-S."/>
            <person name="Hong S.-B."/>
            <person name="Kwon S.-W."/>
        </authorList>
    </citation>
    <scope>NUCLEOTIDE SEQUENCE [LARGE SCALE GENOMIC DNA]</scope>
    <source>
        <strain evidence="1 2">KACC 19320</strain>
    </source>
</reference>
<evidence type="ECO:0000313" key="2">
    <source>
        <dbReference type="Proteomes" id="UP000315128"/>
    </source>
</evidence>
<dbReference type="RefSeq" id="WP_142766524.1">
    <property type="nucleotide sequence ID" value="NZ_CP041356.1"/>
</dbReference>
<dbReference type="OrthoDB" id="2241650at2"/>
<keyword evidence="2" id="KW-1185">Reference proteome</keyword>
<dbReference type="AlphaFoldDB" id="A0A514Z8P1"/>
<organism evidence="1 2">
    <name type="scientific">Lactococcus protaetiae</name>
    <dbReference type="NCBI Taxonomy" id="2592653"/>
    <lineage>
        <taxon>Bacteria</taxon>
        <taxon>Bacillati</taxon>
        <taxon>Bacillota</taxon>
        <taxon>Bacilli</taxon>
        <taxon>Lactobacillales</taxon>
        <taxon>Streptococcaceae</taxon>
        <taxon>Lactococcus</taxon>
    </lineage>
</organism>